<comment type="catalytic activity">
    <reaction evidence="16">
        <text>(3R)-hydroxyhexadecanoyl-[ACP] = (2E)-hexadecenoyl-[ACP] + H2O</text>
        <dbReference type="Rhea" id="RHEA:41908"/>
        <dbReference type="Rhea" id="RHEA-COMP:9650"/>
        <dbReference type="Rhea" id="RHEA-COMP:9651"/>
        <dbReference type="ChEBI" id="CHEBI:15377"/>
        <dbReference type="ChEBI" id="CHEBI:78480"/>
        <dbReference type="ChEBI" id="CHEBI:78481"/>
    </reaction>
    <physiologicalReaction direction="left-to-right" evidence="16">
        <dbReference type="Rhea" id="RHEA:41909"/>
    </physiologicalReaction>
</comment>
<dbReference type="PANTHER" id="PTHR43775">
    <property type="entry name" value="FATTY ACID SYNTHASE"/>
    <property type="match status" value="1"/>
</dbReference>
<name>A0A7G8Z9J7_9HYME</name>
<dbReference type="Pfam" id="PF00109">
    <property type="entry name" value="ketoacyl-synt"/>
    <property type="match status" value="1"/>
</dbReference>
<comment type="catalytic activity">
    <reaction evidence="34">
        <text>a fatty acyl-[ACP] + malonyl-[ACP] + H(+) = a 3-oxoacyl-[ACP] + holo-[ACP] + CO2</text>
        <dbReference type="Rhea" id="RHEA:22836"/>
        <dbReference type="Rhea" id="RHEA-COMP:9623"/>
        <dbReference type="Rhea" id="RHEA-COMP:9685"/>
        <dbReference type="Rhea" id="RHEA-COMP:9916"/>
        <dbReference type="Rhea" id="RHEA-COMP:14125"/>
        <dbReference type="ChEBI" id="CHEBI:15378"/>
        <dbReference type="ChEBI" id="CHEBI:16526"/>
        <dbReference type="ChEBI" id="CHEBI:64479"/>
        <dbReference type="ChEBI" id="CHEBI:78449"/>
        <dbReference type="ChEBI" id="CHEBI:78776"/>
        <dbReference type="ChEBI" id="CHEBI:138651"/>
        <dbReference type="EC" id="2.3.1.41"/>
    </reaction>
    <physiologicalReaction direction="left-to-right" evidence="34">
        <dbReference type="Rhea" id="RHEA:22837"/>
    </physiologicalReaction>
</comment>
<dbReference type="Pfam" id="PF08659">
    <property type="entry name" value="KR"/>
    <property type="match status" value="1"/>
</dbReference>
<comment type="catalytic activity">
    <reaction evidence="40">
        <text>(2E)-octadecenoyl-[ACP] + NADPH + H(+) = octadecanoyl-[ACP] + NADP(+)</text>
        <dbReference type="Rhea" id="RHEA:41928"/>
        <dbReference type="Rhea" id="RHEA-COMP:9655"/>
        <dbReference type="Rhea" id="RHEA-COMP:9656"/>
        <dbReference type="ChEBI" id="CHEBI:15378"/>
        <dbReference type="ChEBI" id="CHEBI:57783"/>
        <dbReference type="ChEBI" id="CHEBI:58349"/>
        <dbReference type="ChEBI" id="CHEBI:78489"/>
        <dbReference type="ChEBI" id="CHEBI:78495"/>
    </reaction>
    <physiologicalReaction direction="left-to-right" evidence="40">
        <dbReference type="Rhea" id="RHEA:41929"/>
    </physiologicalReaction>
</comment>
<dbReference type="SUPFAM" id="SSF52151">
    <property type="entry name" value="FabD/lysophospholipase-like"/>
    <property type="match status" value="1"/>
</dbReference>
<accession>A0A7G8Z9J7</accession>
<evidence type="ECO:0000256" key="4">
    <source>
        <dbReference type="ARBA" id="ARBA00022679"/>
    </source>
</evidence>
<dbReference type="CDD" id="cd08954">
    <property type="entry name" value="KR_1_FAS_SDR_x"/>
    <property type="match status" value="1"/>
</dbReference>
<comment type="catalytic activity">
    <reaction evidence="13">
        <text>a (3R)-hydroxyacyl-[ACP] = a (2E)-enoyl-[ACP] + H2O</text>
        <dbReference type="Rhea" id="RHEA:13097"/>
        <dbReference type="Rhea" id="RHEA-COMP:9925"/>
        <dbReference type="Rhea" id="RHEA-COMP:9945"/>
        <dbReference type="ChEBI" id="CHEBI:15377"/>
        <dbReference type="ChEBI" id="CHEBI:78784"/>
        <dbReference type="ChEBI" id="CHEBI:78827"/>
        <dbReference type="EC" id="4.2.1.59"/>
    </reaction>
    <physiologicalReaction direction="left-to-right" evidence="13">
        <dbReference type="Rhea" id="RHEA:13098"/>
    </physiologicalReaction>
</comment>
<comment type="catalytic activity">
    <reaction evidence="44">
        <text>3-oxohexadecanoyl-[ACP] + NADPH + H(+) = (3R)-hydroxyhexadecanoyl-[ACP] + NADP(+)</text>
        <dbReference type="Rhea" id="RHEA:41904"/>
        <dbReference type="Rhea" id="RHEA-COMP:9649"/>
        <dbReference type="Rhea" id="RHEA-COMP:9650"/>
        <dbReference type="ChEBI" id="CHEBI:15378"/>
        <dbReference type="ChEBI" id="CHEBI:57783"/>
        <dbReference type="ChEBI" id="CHEBI:58349"/>
        <dbReference type="ChEBI" id="CHEBI:78478"/>
        <dbReference type="ChEBI" id="CHEBI:78480"/>
    </reaction>
    <physiologicalReaction direction="left-to-right" evidence="44">
        <dbReference type="Rhea" id="RHEA:41905"/>
    </physiologicalReaction>
</comment>
<dbReference type="GO" id="GO:0141148">
    <property type="term" value="F:enoyl-[acyl-carrier-protein] reductase (NADPH) activity"/>
    <property type="evidence" value="ECO:0007669"/>
    <property type="project" value="UniProtKB-EC"/>
</dbReference>
<protein>
    <submittedName>
        <fullName evidence="53">Fatty acid synthase 2</fullName>
    </submittedName>
</protein>
<comment type="catalytic activity">
    <reaction evidence="32">
        <text>tetradecanoyl-[ACP] + H2O = tetradecanoate + holo-[ACP] + H(+)</text>
        <dbReference type="Rhea" id="RHEA:30123"/>
        <dbReference type="Rhea" id="RHEA-COMP:9648"/>
        <dbReference type="Rhea" id="RHEA-COMP:9685"/>
        <dbReference type="ChEBI" id="CHEBI:15377"/>
        <dbReference type="ChEBI" id="CHEBI:15378"/>
        <dbReference type="ChEBI" id="CHEBI:30807"/>
        <dbReference type="ChEBI" id="CHEBI:64479"/>
        <dbReference type="ChEBI" id="CHEBI:78477"/>
        <dbReference type="EC" id="3.1.2.14"/>
    </reaction>
    <physiologicalReaction direction="left-to-right" evidence="32">
        <dbReference type="Rhea" id="RHEA:30124"/>
    </physiologicalReaction>
</comment>
<evidence type="ECO:0000259" key="52">
    <source>
        <dbReference type="PROSITE" id="PS52019"/>
    </source>
</evidence>
<comment type="catalytic activity">
    <reaction evidence="20">
        <text>hexanoyl-[ACP] + malonyl-[ACP] + H(+) = 3-oxooctanoyl-[ACP] + holo-[ACP] + CO2</text>
        <dbReference type="Rhea" id="RHEA:41836"/>
        <dbReference type="Rhea" id="RHEA-COMP:9623"/>
        <dbReference type="Rhea" id="RHEA-COMP:9632"/>
        <dbReference type="Rhea" id="RHEA-COMP:9633"/>
        <dbReference type="Rhea" id="RHEA-COMP:9685"/>
        <dbReference type="ChEBI" id="CHEBI:15378"/>
        <dbReference type="ChEBI" id="CHEBI:16526"/>
        <dbReference type="ChEBI" id="CHEBI:64479"/>
        <dbReference type="ChEBI" id="CHEBI:78449"/>
        <dbReference type="ChEBI" id="CHEBI:78459"/>
        <dbReference type="ChEBI" id="CHEBI:78460"/>
    </reaction>
    <physiologicalReaction direction="left-to-right" evidence="20">
        <dbReference type="Rhea" id="RHEA:41837"/>
    </physiologicalReaction>
</comment>
<dbReference type="GO" id="GO:0019171">
    <property type="term" value="F:(3R)-hydroxyacyl-[acyl-carrier-protein] dehydratase activity"/>
    <property type="evidence" value="ECO:0007669"/>
    <property type="project" value="UniProtKB-EC"/>
</dbReference>
<dbReference type="GO" id="GO:0006633">
    <property type="term" value="P:fatty acid biosynthetic process"/>
    <property type="evidence" value="ECO:0007669"/>
    <property type="project" value="UniProtKB-UniPathway"/>
</dbReference>
<comment type="catalytic activity">
    <reaction evidence="36">
        <text>a 2,3-saturated acyl-[ACP] + NADP(+) = a (2E)-enoyl-[ACP] + NADPH + H(+)</text>
        <dbReference type="Rhea" id="RHEA:22564"/>
        <dbReference type="Rhea" id="RHEA-COMP:9925"/>
        <dbReference type="Rhea" id="RHEA-COMP:9926"/>
        <dbReference type="ChEBI" id="CHEBI:15378"/>
        <dbReference type="ChEBI" id="CHEBI:57783"/>
        <dbReference type="ChEBI" id="CHEBI:58349"/>
        <dbReference type="ChEBI" id="CHEBI:78784"/>
        <dbReference type="ChEBI" id="CHEBI:78785"/>
        <dbReference type="EC" id="1.3.1.39"/>
    </reaction>
    <physiologicalReaction direction="right-to-left" evidence="36">
        <dbReference type="Rhea" id="RHEA:22566"/>
    </physiologicalReaction>
</comment>
<dbReference type="Pfam" id="PF00550">
    <property type="entry name" value="PP-binding"/>
    <property type="match status" value="1"/>
</dbReference>
<reference evidence="53" key="1">
    <citation type="submission" date="2020-06" db="EMBL/GenBank/DDBJ databases">
        <authorList>
            <person name="Sheng S."/>
        </authorList>
    </citation>
    <scope>NUCLEOTIDE SEQUENCE</scope>
    <source>
        <tissue evidence="53">Abdomen</tissue>
    </source>
</reference>
<comment type="catalytic activity">
    <reaction evidence="14">
        <text>(3R)-hydroxytetradecanoyl-[ACP] = (2E)-tetradecenoyl-[ACP] + H2O</text>
        <dbReference type="Rhea" id="RHEA:41892"/>
        <dbReference type="Rhea" id="RHEA-COMP:9646"/>
        <dbReference type="Rhea" id="RHEA-COMP:9647"/>
        <dbReference type="ChEBI" id="CHEBI:15377"/>
        <dbReference type="ChEBI" id="CHEBI:78474"/>
        <dbReference type="ChEBI" id="CHEBI:78475"/>
    </reaction>
    <physiologicalReaction direction="left-to-right" evidence="14">
        <dbReference type="Rhea" id="RHEA:41893"/>
    </physiologicalReaction>
</comment>
<dbReference type="InterPro" id="IPR013968">
    <property type="entry name" value="PKS_KR"/>
</dbReference>
<dbReference type="GO" id="GO:0004313">
    <property type="term" value="F:[acyl-carrier-protein] S-acetyltransferase activity"/>
    <property type="evidence" value="ECO:0007669"/>
    <property type="project" value="UniProtKB-EC"/>
</dbReference>
<evidence type="ECO:0000256" key="27">
    <source>
        <dbReference type="ARBA" id="ARBA00047897"/>
    </source>
</evidence>
<dbReference type="Pfam" id="PF13602">
    <property type="entry name" value="ADH_zinc_N_2"/>
    <property type="match status" value="1"/>
</dbReference>
<dbReference type="Gene3D" id="3.40.50.720">
    <property type="entry name" value="NAD(P)-binding Rossmann-like Domain"/>
    <property type="match status" value="1"/>
</dbReference>
<proteinExistence type="evidence at transcript level"/>
<comment type="catalytic activity">
    <reaction evidence="24">
        <text>(2E)-butenoyl-[ACP] + NADPH + H(+) = butanoyl-[ACP] + NADP(+)</text>
        <dbReference type="Rhea" id="RHEA:41812"/>
        <dbReference type="Rhea" id="RHEA-COMP:9627"/>
        <dbReference type="Rhea" id="RHEA-COMP:9628"/>
        <dbReference type="ChEBI" id="CHEBI:15378"/>
        <dbReference type="ChEBI" id="CHEBI:57783"/>
        <dbReference type="ChEBI" id="CHEBI:58349"/>
        <dbReference type="ChEBI" id="CHEBI:78453"/>
        <dbReference type="ChEBI" id="CHEBI:78454"/>
    </reaction>
    <physiologicalReaction direction="left-to-right" evidence="24">
        <dbReference type="Rhea" id="RHEA:41813"/>
    </physiologicalReaction>
</comment>
<comment type="function">
    <text evidence="18">Fatty acid synthetase is a multifunctional enzyme that catalyzes the de novo biosynthesis of long-chain saturated fatty acids starting from acetyl-CoA and malonyl-CoA in the presence of NADPH. This multifunctional protein contains 7 catalytic activities and a site for the binding of the prosthetic group 4'-phosphopantetheine of the acyl carrier protein ([ACP]) domain.</text>
</comment>
<evidence type="ECO:0000256" key="5">
    <source>
        <dbReference type="ARBA" id="ARBA00022799"/>
    </source>
</evidence>
<feature type="region of interest" description="N-terminal hotdog fold" evidence="49">
    <location>
        <begin position="865"/>
        <end position="989"/>
    </location>
</feature>
<evidence type="ECO:0000256" key="19">
    <source>
        <dbReference type="ARBA" id="ARBA00047300"/>
    </source>
</evidence>
<comment type="catalytic activity">
    <reaction evidence="25">
        <text>dodecanoyl-[ACP] + malonyl-[ACP] + H(+) = 3-oxotetradecanoyl-[ACP] + holo-[ACP] + CO2</text>
        <dbReference type="Rhea" id="RHEA:41884"/>
        <dbReference type="Rhea" id="RHEA-COMP:9623"/>
        <dbReference type="Rhea" id="RHEA-COMP:9644"/>
        <dbReference type="Rhea" id="RHEA-COMP:9645"/>
        <dbReference type="Rhea" id="RHEA-COMP:9685"/>
        <dbReference type="ChEBI" id="CHEBI:15378"/>
        <dbReference type="ChEBI" id="CHEBI:16526"/>
        <dbReference type="ChEBI" id="CHEBI:64479"/>
        <dbReference type="ChEBI" id="CHEBI:65264"/>
        <dbReference type="ChEBI" id="CHEBI:78449"/>
        <dbReference type="ChEBI" id="CHEBI:78473"/>
    </reaction>
    <physiologicalReaction direction="left-to-right" evidence="25">
        <dbReference type="Rhea" id="RHEA:41885"/>
    </physiologicalReaction>
</comment>
<comment type="catalytic activity">
    <reaction evidence="19">
        <text>3-oxooctadecanoyl-[ACP] + NADPH + H(+) = (3R)-hydroxyoctadecanoyl-[ACP] + NADP(+)</text>
        <dbReference type="Rhea" id="RHEA:41920"/>
        <dbReference type="Rhea" id="RHEA-COMP:9653"/>
        <dbReference type="Rhea" id="RHEA-COMP:9654"/>
        <dbReference type="ChEBI" id="CHEBI:15378"/>
        <dbReference type="ChEBI" id="CHEBI:57783"/>
        <dbReference type="ChEBI" id="CHEBI:58349"/>
        <dbReference type="ChEBI" id="CHEBI:78487"/>
        <dbReference type="ChEBI" id="CHEBI:78488"/>
    </reaction>
    <physiologicalReaction direction="left-to-right" evidence="19">
        <dbReference type="Rhea" id="RHEA:41921"/>
    </physiologicalReaction>
</comment>
<dbReference type="PROSITE" id="PS52004">
    <property type="entry name" value="KS3_2"/>
    <property type="match status" value="1"/>
</dbReference>
<dbReference type="FunFam" id="3.40.50.720:FF:000209">
    <property type="entry name" value="Polyketide synthase Pks12"/>
    <property type="match status" value="1"/>
</dbReference>
<dbReference type="InterPro" id="IPR016039">
    <property type="entry name" value="Thiolase-like"/>
</dbReference>
<dbReference type="PROSITE" id="PS00606">
    <property type="entry name" value="KS3_1"/>
    <property type="match status" value="1"/>
</dbReference>
<keyword evidence="7" id="KW-0007">Acetylation</keyword>
<dbReference type="Pfam" id="PF02801">
    <property type="entry name" value="Ketoacyl-synt_C"/>
    <property type="match status" value="1"/>
</dbReference>
<keyword evidence="2" id="KW-0596">Phosphopantetheine</keyword>
<comment type="catalytic activity">
    <reaction evidence="38">
        <text>hexadecanoyl-[ACP] + H2O = hexadecanoate + holo-[ACP] + H(+)</text>
        <dbReference type="Rhea" id="RHEA:41932"/>
        <dbReference type="Rhea" id="RHEA-COMP:9652"/>
        <dbReference type="Rhea" id="RHEA-COMP:9685"/>
        <dbReference type="ChEBI" id="CHEBI:7896"/>
        <dbReference type="ChEBI" id="CHEBI:15377"/>
        <dbReference type="ChEBI" id="CHEBI:15378"/>
        <dbReference type="ChEBI" id="CHEBI:64479"/>
        <dbReference type="ChEBI" id="CHEBI:78483"/>
        <dbReference type="EC" id="3.1.2.14"/>
    </reaction>
    <physiologicalReaction direction="left-to-right" evidence="38">
        <dbReference type="Rhea" id="RHEA:41933"/>
    </physiologicalReaction>
</comment>
<keyword evidence="3" id="KW-0597">Phosphoprotein</keyword>
<evidence type="ECO:0000256" key="22">
    <source>
        <dbReference type="ARBA" id="ARBA00047440"/>
    </source>
</evidence>
<evidence type="ECO:0000256" key="8">
    <source>
        <dbReference type="ARBA" id="ARBA00023268"/>
    </source>
</evidence>
<evidence type="ECO:0000256" key="2">
    <source>
        <dbReference type="ARBA" id="ARBA00022450"/>
    </source>
</evidence>
<comment type="catalytic activity">
    <reaction evidence="48">
        <text>octanoyl-[ACP] + malonyl-[ACP] + H(+) = 3-oxodecanoyl-[ACP] + holo-[ACP] + CO2</text>
        <dbReference type="Rhea" id="RHEA:41852"/>
        <dbReference type="Rhea" id="RHEA-COMP:9623"/>
        <dbReference type="Rhea" id="RHEA-COMP:9636"/>
        <dbReference type="Rhea" id="RHEA-COMP:9637"/>
        <dbReference type="Rhea" id="RHEA-COMP:9685"/>
        <dbReference type="ChEBI" id="CHEBI:15378"/>
        <dbReference type="ChEBI" id="CHEBI:16526"/>
        <dbReference type="ChEBI" id="CHEBI:64479"/>
        <dbReference type="ChEBI" id="CHEBI:78449"/>
        <dbReference type="ChEBI" id="CHEBI:78463"/>
        <dbReference type="ChEBI" id="CHEBI:78464"/>
    </reaction>
    <physiologicalReaction direction="left-to-right" evidence="48">
        <dbReference type="Rhea" id="RHEA:41853"/>
    </physiologicalReaction>
</comment>
<dbReference type="InterPro" id="IPR014043">
    <property type="entry name" value="Acyl_transferase_dom"/>
</dbReference>
<comment type="catalytic activity">
    <reaction evidence="10">
        <text>(3R)-hydroxydodecanoyl-[ACP] = (2E)-dodecenoyl-[ACP] + H2O</text>
        <dbReference type="Rhea" id="RHEA:41876"/>
        <dbReference type="Rhea" id="RHEA-COMP:9642"/>
        <dbReference type="Rhea" id="RHEA-COMP:9643"/>
        <dbReference type="ChEBI" id="CHEBI:15377"/>
        <dbReference type="ChEBI" id="CHEBI:78470"/>
        <dbReference type="ChEBI" id="CHEBI:78472"/>
    </reaction>
    <physiologicalReaction direction="left-to-right" evidence="10">
        <dbReference type="Rhea" id="RHEA:41877"/>
    </physiologicalReaction>
</comment>
<comment type="catalytic activity">
    <reaction evidence="46">
        <text>butanoyl-[ACP] + malonyl-[ACP] + H(+) = 3-oxohexanoyl-[ACP] + holo-[ACP] + CO2</text>
        <dbReference type="Rhea" id="RHEA:41820"/>
        <dbReference type="Rhea" id="RHEA-COMP:9623"/>
        <dbReference type="Rhea" id="RHEA-COMP:9628"/>
        <dbReference type="Rhea" id="RHEA-COMP:9629"/>
        <dbReference type="Rhea" id="RHEA-COMP:9685"/>
        <dbReference type="ChEBI" id="CHEBI:15378"/>
        <dbReference type="ChEBI" id="CHEBI:16526"/>
        <dbReference type="ChEBI" id="CHEBI:64479"/>
        <dbReference type="ChEBI" id="CHEBI:78449"/>
        <dbReference type="ChEBI" id="CHEBI:78454"/>
        <dbReference type="ChEBI" id="CHEBI:78456"/>
    </reaction>
    <physiologicalReaction direction="left-to-right" evidence="46">
        <dbReference type="Rhea" id="RHEA:41821"/>
    </physiologicalReaction>
</comment>
<dbReference type="Gene3D" id="3.40.47.10">
    <property type="match status" value="1"/>
</dbReference>
<evidence type="ECO:0000256" key="39">
    <source>
        <dbReference type="ARBA" id="ARBA00048935"/>
    </source>
</evidence>
<evidence type="ECO:0000256" key="11">
    <source>
        <dbReference type="ARBA" id="ARBA00023373"/>
    </source>
</evidence>
<dbReference type="InterPro" id="IPR001227">
    <property type="entry name" value="Ac_transferase_dom_sf"/>
</dbReference>
<keyword evidence="8" id="KW-0511">Multifunctional enzyme</keyword>
<evidence type="ECO:0000256" key="14">
    <source>
        <dbReference type="ARBA" id="ARBA00023398"/>
    </source>
</evidence>
<evidence type="ECO:0000256" key="31">
    <source>
        <dbReference type="ARBA" id="ARBA00048281"/>
    </source>
</evidence>
<keyword evidence="4" id="KW-0808">Transferase</keyword>
<dbReference type="GO" id="GO:0004316">
    <property type="term" value="F:3-oxoacyl-[acyl-carrier-protein] reductase (NADPH) activity"/>
    <property type="evidence" value="ECO:0007669"/>
    <property type="project" value="UniProtKB-EC"/>
</dbReference>
<comment type="catalytic activity">
    <reaction evidence="31">
        <text>(2E)-dodecenoyl-[ACP] + NADPH + H(+) = dodecanoyl-[ACP] + NADP(+)</text>
        <dbReference type="Rhea" id="RHEA:41880"/>
        <dbReference type="Rhea" id="RHEA-COMP:9643"/>
        <dbReference type="Rhea" id="RHEA-COMP:9644"/>
        <dbReference type="ChEBI" id="CHEBI:15378"/>
        <dbReference type="ChEBI" id="CHEBI:57783"/>
        <dbReference type="ChEBI" id="CHEBI:58349"/>
        <dbReference type="ChEBI" id="CHEBI:65264"/>
        <dbReference type="ChEBI" id="CHEBI:78472"/>
    </reaction>
    <physiologicalReaction direction="left-to-right" evidence="31">
        <dbReference type="Rhea" id="RHEA:41881"/>
    </physiologicalReaction>
</comment>
<comment type="catalytic activity">
    <reaction evidence="26">
        <text>(2E)-hexadecenoyl-[ACP] + NADPH + H(+) = hexadecanoyl-[ACP] + NADP(+)</text>
        <dbReference type="Rhea" id="RHEA:41912"/>
        <dbReference type="Rhea" id="RHEA-COMP:9651"/>
        <dbReference type="Rhea" id="RHEA-COMP:9652"/>
        <dbReference type="ChEBI" id="CHEBI:15378"/>
        <dbReference type="ChEBI" id="CHEBI:57783"/>
        <dbReference type="ChEBI" id="CHEBI:58349"/>
        <dbReference type="ChEBI" id="CHEBI:78481"/>
        <dbReference type="ChEBI" id="CHEBI:78483"/>
    </reaction>
    <physiologicalReaction direction="left-to-right" evidence="26">
        <dbReference type="Rhea" id="RHEA:41913"/>
    </physiologicalReaction>
</comment>
<dbReference type="GO" id="GO:0016297">
    <property type="term" value="F:fatty acyl-[ACP] hydrolase activity"/>
    <property type="evidence" value="ECO:0007669"/>
    <property type="project" value="UniProtKB-EC"/>
</dbReference>
<comment type="catalytic activity">
    <reaction evidence="23">
        <text>tetradecanoyl-[ACP] + malonyl-[ACP] + H(+) = 3-oxohexadecanoyl-[ACP] + holo-[ACP] + CO2</text>
        <dbReference type="Rhea" id="RHEA:41900"/>
        <dbReference type="Rhea" id="RHEA-COMP:9623"/>
        <dbReference type="Rhea" id="RHEA-COMP:9648"/>
        <dbReference type="Rhea" id="RHEA-COMP:9649"/>
        <dbReference type="Rhea" id="RHEA-COMP:9685"/>
        <dbReference type="ChEBI" id="CHEBI:15378"/>
        <dbReference type="ChEBI" id="CHEBI:16526"/>
        <dbReference type="ChEBI" id="CHEBI:64479"/>
        <dbReference type="ChEBI" id="CHEBI:78449"/>
        <dbReference type="ChEBI" id="CHEBI:78477"/>
        <dbReference type="ChEBI" id="CHEBI:78478"/>
    </reaction>
    <physiologicalReaction direction="left-to-right" evidence="23">
        <dbReference type="Rhea" id="RHEA:41901"/>
    </physiologicalReaction>
</comment>
<dbReference type="InterPro" id="IPR049391">
    <property type="entry name" value="FAS_pseudo-KR"/>
</dbReference>
<dbReference type="InterPro" id="IPR011032">
    <property type="entry name" value="GroES-like_sf"/>
</dbReference>
<dbReference type="GO" id="GO:0004315">
    <property type="term" value="F:3-oxoacyl-[acyl-carrier-protein] synthase activity"/>
    <property type="evidence" value="ECO:0007669"/>
    <property type="project" value="UniProtKB-EC"/>
</dbReference>
<evidence type="ECO:0000256" key="24">
    <source>
        <dbReference type="ARBA" id="ARBA00047500"/>
    </source>
</evidence>
<evidence type="ECO:0000256" key="36">
    <source>
        <dbReference type="ARBA" id="ARBA00048650"/>
    </source>
</evidence>
<evidence type="ECO:0000256" key="32">
    <source>
        <dbReference type="ARBA" id="ARBA00048289"/>
    </source>
</evidence>
<evidence type="ECO:0000256" key="43">
    <source>
        <dbReference type="ARBA" id="ARBA00049263"/>
    </source>
</evidence>
<dbReference type="Pfam" id="PF21089">
    <property type="entry name" value="PKS_DH_N"/>
    <property type="match status" value="1"/>
</dbReference>
<dbReference type="SMART" id="SM00827">
    <property type="entry name" value="PKS_AT"/>
    <property type="match status" value="1"/>
</dbReference>
<feature type="active site" description="Proton acceptor; for dehydratase activity" evidence="49">
    <location>
        <position position="902"/>
    </location>
</feature>
<evidence type="ECO:0000256" key="12">
    <source>
        <dbReference type="ARBA" id="ARBA00023388"/>
    </source>
</evidence>
<feature type="region of interest" description="C-terminal hotdog fold" evidence="49">
    <location>
        <begin position="1003"/>
        <end position="1129"/>
    </location>
</feature>
<comment type="pathway">
    <text evidence="1">Lipid metabolism.</text>
</comment>
<dbReference type="GO" id="GO:0004312">
    <property type="term" value="F:fatty acid synthase activity"/>
    <property type="evidence" value="ECO:0007669"/>
    <property type="project" value="TreeGrafter"/>
</dbReference>
<evidence type="ECO:0000256" key="16">
    <source>
        <dbReference type="ARBA" id="ARBA00023401"/>
    </source>
</evidence>
<dbReference type="Gene3D" id="3.30.70.3290">
    <property type="match status" value="1"/>
</dbReference>
<dbReference type="SUPFAM" id="SSF53474">
    <property type="entry name" value="alpha/beta-Hydrolases"/>
    <property type="match status" value="1"/>
</dbReference>
<evidence type="ECO:0000256" key="21">
    <source>
        <dbReference type="ARBA" id="ARBA00047400"/>
    </source>
</evidence>
<dbReference type="Gene3D" id="3.40.366.10">
    <property type="entry name" value="Malonyl-Coenzyme A Acyl Carrier Protein, domain 2"/>
    <property type="match status" value="1"/>
</dbReference>
<evidence type="ECO:0000256" key="28">
    <source>
        <dbReference type="ARBA" id="ARBA00047953"/>
    </source>
</evidence>
<evidence type="ECO:0000256" key="48">
    <source>
        <dbReference type="ARBA" id="ARBA00049533"/>
    </source>
</evidence>
<dbReference type="InterPro" id="IPR016036">
    <property type="entry name" value="Malonyl_transacylase_ACP-bd"/>
</dbReference>
<evidence type="ECO:0000256" key="9">
    <source>
        <dbReference type="ARBA" id="ARBA00023332"/>
    </source>
</evidence>
<comment type="catalytic activity">
    <reaction evidence="9">
        <text>(3R)-hydroxyoctanoyl-[ACP] = (2E)-octenoyl-[ACP] + H2O</text>
        <dbReference type="Rhea" id="RHEA:41844"/>
        <dbReference type="Rhea" id="RHEA-COMP:9634"/>
        <dbReference type="Rhea" id="RHEA-COMP:9635"/>
        <dbReference type="ChEBI" id="CHEBI:15377"/>
        <dbReference type="ChEBI" id="CHEBI:78461"/>
        <dbReference type="ChEBI" id="CHEBI:78462"/>
    </reaction>
    <physiologicalReaction direction="left-to-right" evidence="9">
        <dbReference type="Rhea" id="RHEA:41845"/>
    </physiologicalReaction>
</comment>
<evidence type="ECO:0000256" key="46">
    <source>
        <dbReference type="ARBA" id="ARBA00049449"/>
    </source>
</evidence>
<feature type="domain" description="Ketosynthase family 3 (KS3)" evidence="51">
    <location>
        <begin position="23"/>
        <end position="428"/>
    </location>
</feature>
<keyword evidence="6" id="KW-0663">Pyridoxal phosphate</keyword>
<evidence type="ECO:0000256" key="42">
    <source>
        <dbReference type="ARBA" id="ARBA00049171"/>
    </source>
</evidence>
<evidence type="ECO:0000259" key="50">
    <source>
        <dbReference type="PROSITE" id="PS50075"/>
    </source>
</evidence>
<dbReference type="InterPro" id="IPR032821">
    <property type="entry name" value="PKS_assoc"/>
</dbReference>
<feature type="domain" description="Carrier" evidence="50">
    <location>
        <begin position="2010"/>
        <end position="2090"/>
    </location>
</feature>
<dbReference type="InterPro" id="IPR014031">
    <property type="entry name" value="Ketoacyl_synth_C"/>
</dbReference>
<comment type="catalytic activity">
    <reaction evidence="21">
        <text>a (3R)-hydroxyacyl-[ACP] + NADP(+) = a 3-oxoacyl-[ACP] + NADPH + H(+)</text>
        <dbReference type="Rhea" id="RHEA:17397"/>
        <dbReference type="Rhea" id="RHEA-COMP:9916"/>
        <dbReference type="Rhea" id="RHEA-COMP:9945"/>
        <dbReference type="ChEBI" id="CHEBI:15378"/>
        <dbReference type="ChEBI" id="CHEBI:57783"/>
        <dbReference type="ChEBI" id="CHEBI:58349"/>
        <dbReference type="ChEBI" id="CHEBI:78776"/>
        <dbReference type="ChEBI" id="CHEBI:78827"/>
        <dbReference type="EC" id="1.1.1.100"/>
    </reaction>
    <physiologicalReaction direction="right-to-left" evidence="21">
        <dbReference type="Rhea" id="RHEA:17399"/>
    </physiologicalReaction>
</comment>
<dbReference type="InterPro" id="IPR020843">
    <property type="entry name" value="ER"/>
</dbReference>
<comment type="catalytic activity">
    <reaction evidence="42">
        <text>(2E)-tetradecenoyl-[ACP] + NADPH + H(+) = tetradecanoyl-[ACP] + NADP(+)</text>
        <dbReference type="Rhea" id="RHEA:41896"/>
        <dbReference type="Rhea" id="RHEA-COMP:9647"/>
        <dbReference type="Rhea" id="RHEA-COMP:9648"/>
        <dbReference type="ChEBI" id="CHEBI:15378"/>
        <dbReference type="ChEBI" id="CHEBI:57783"/>
        <dbReference type="ChEBI" id="CHEBI:58349"/>
        <dbReference type="ChEBI" id="CHEBI:78475"/>
        <dbReference type="ChEBI" id="CHEBI:78477"/>
    </reaction>
    <physiologicalReaction direction="left-to-right" evidence="42">
        <dbReference type="Rhea" id="RHEA:41897"/>
    </physiologicalReaction>
</comment>
<evidence type="ECO:0000256" key="1">
    <source>
        <dbReference type="ARBA" id="ARBA00005189"/>
    </source>
</evidence>
<dbReference type="EMBL" id="MT680624">
    <property type="protein sequence ID" value="QNL15122.1"/>
    <property type="molecule type" value="mRNA"/>
</dbReference>
<comment type="catalytic activity">
    <reaction evidence="41">
        <text>decanoyl-[ACP] + malonyl-[ACP] + H(+) = 3-oxododecanoyl-[ACP] + holo-[ACP] + CO2</text>
        <dbReference type="Rhea" id="RHEA:41868"/>
        <dbReference type="Rhea" id="RHEA-COMP:9623"/>
        <dbReference type="Rhea" id="RHEA-COMP:9640"/>
        <dbReference type="Rhea" id="RHEA-COMP:9641"/>
        <dbReference type="Rhea" id="RHEA-COMP:9685"/>
        <dbReference type="ChEBI" id="CHEBI:15378"/>
        <dbReference type="ChEBI" id="CHEBI:16526"/>
        <dbReference type="ChEBI" id="CHEBI:64479"/>
        <dbReference type="ChEBI" id="CHEBI:78449"/>
        <dbReference type="ChEBI" id="CHEBI:78468"/>
        <dbReference type="ChEBI" id="CHEBI:78469"/>
    </reaction>
    <physiologicalReaction direction="left-to-right" evidence="41">
        <dbReference type="Rhea" id="RHEA:41869"/>
    </physiologicalReaction>
</comment>
<feature type="domain" description="PKS/mFAS DH" evidence="52">
    <location>
        <begin position="865"/>
        <end position="1129"/>
    </location>
</feature>
<comment type="catalytic activity">
    <reaction evidence="30">
        <text>hexadecanoyl-[ACP] + malonyl-[ACP] + H(+) = 3-oxooctadecanoyl-[ACP] + holo-[ACP] + CO2</text>
        <dbReference type="Rhea" id="RHEA:41916"/>
        <dbReference type="Rhea" id="RHEA-COMP:9623"/>
        <dbReference type="Rhea" id="RHEA-COMP:9652"/>
        <dbReference type="Rhea" id="RHEA-COMP:9653"/>
        <dbReference type="Rhea" id="RHEA-COMP:9685"/>
        <dbReference type="ChEBI" id="CHEBI:15378"/>
        <dbReference type="ChEBI" id="CHEBI:16526"/>
        <dbReference type="ChEBI" id="CHEBI:64479"/>
        <dbReference type="ChEBI" id="CHEBI:78449"/>
        <dbReference type="ChEBI" id="CHEBI:78483"/>
        <dbReference type="ChEBI" id="CHEBI:78487"/>
    </reaction>
    <physiologicalReaction direction="left-to-right" evidence="30">
        <dbReference type="Rhea" id="RHEA:41917"/>
    </physiologicalReaction>
</comment>
<dbReference type="InterPro" id="IPR009081">
    <property type="entry name" value="PP-bd_ACP"/>
</dbReference>
<dbReference type="SUPFAM" id="SSF53901">
    <property type="entry name" value="Thiolase-like"/>
    <property type="match status" value="1"/>
</dbReference>
<dbReference type="InterPro" id="IPR049900">
    <property type="entry name" value="PKS_mFAS_DH"/>
</dbReference>
<dbReference type="InterPro" id="IPR016035">
    <property type="entry name" value="Acyl_Trfase/lysoPLipase"/>
</dbReference>
<dbReference type="InterPro" id="IPR042104">
    <property type="entry name" value="PKS_dehydratase_sf"/>
</dbReference>
<comment type="catalytic activity">
    <reaction evidence="27">
        <text>(2E)-hexenoyl-[ACP] + NADPH + H(+) = hexanoyl-[ACP] + NADP(+)</text>
        <dbReference type="Rhea" id="RHEA:41832"/>
        <dbReference type="Rhea" id="RHEA-COMP:9631"/>
        <dbReference type="Rhea" id="RHEA-COMP:9632"/>
        <dbReference type="ChEBI" id="CHEBI:15378"/>
        <dbReference type="ChEBI" id="CHEBI:57783"/>
        <dbReference type="ChEBI" id="CHEBI:58349"/>
        <dbReference type="ChEBI" id="CHEBI:78458"/>
        <dbReference type="ChEBI" id="CHEBI:78459"/>
    </reaction>
    <physiologicalReaction direction="left-to-right" evidence="27">
        <dbReference type="Rhea" id="RHEA:41833"/>
    </physiologicalReaction>
</comment>
<comment type="catalytic activity">
    <reaction evidence="12">
        <text>(3R)-hydroxydecanoyl-[ACP] = (2E)-decenoyl-[ACP] + H2O</text>
        <dbReference type="Rhea" id="RHEA:41860"/>
        <dbReference type="Rhea" id="RHEA-COMP:9638"/>
        <dbReference type="Rhea" id="RHEA-COMP:9639"/>
        <dbReference type="ChEBI" id="CHEBI:15377"/>
        <dbReference type="ChEBI" id="CHEBI:78466"/>
        <dbReference type="ChEBI" id="CHEBI:78467"/>
    </reaction>
    <physiologicalReaction direction="left-to-right" evidence="12">
        <dbReference type="Rhea" id="RHEA:41861"/>
    </physiologicalReaction>
</comment>
<comment type="catalytic activity">
    <reaction evidence="43">
        <text>3-oxododecanoyl-[ACP] + NADPH + H(+) = (3R)-hydroxydodecanoyl-[ACP] + NADP(+)</text>
        <dbReference type="Rhea" id="RHEA:41872"/>
        <dbReference type="Rhea" id="RHEA-COMP:9641"/>
        <dbReference type="Rhea" id="RHEA-COMP:9642"/>
        <dbReference type="ChEBI" id="CHEBI:15378"/>
        <dbReference type="ChEBI" id="CHEBI:57783"/>
        <dbReference type="ChEBI" id="CHEBI:58349"/>
        <dbReference type="ChEBI" id="CHEBI:78469"/>
        <dbReference type="ChEBI" id="CHEBI:78470"/>
    </reaction>
    <physiologicalReaction direction="left-to-right" evidence="43">
        <dbReference type="Rhea" id="RHEA:41873"/>
    </physiologicalReaction>
</comment>
<evidence type="ECO:0000256" key="23">
    <source>
        <dbReference type="ARBA" id="ARBA00047451"/>
    </source>
</evidence>
<evidence type="ECO:0000256" key="26">
    <source>
        <dbReference type="ARBA" id="ARBA00047810"/>
    </source>
</evidence>
<comment type="catalytic activity">
    <reaction evidence="29">
        <text>acetyl-[ACP] + malonyl-[ACP] + H(+) = 3-oxobutanoyl-[ACP] + holo-[ACP] + CO2</text>
        <dbReference type="Rhea" id="RHEA:41800"/>
        <dbReference type="Rhea" id="RHEA-COMP:9621"/>
        <dbReference type="Rhea" id="RHEA-COMP:9623"/>
        <dbReference type="Rhea" id="RHEA-COMP:9625"/>
        <dbReference type="Rhea" id="RHEA-COMP:9685"/>
        <dbReference type="ChEBI" id="CHEBI:15378"/>
        <dbReference type="ChEBI" id="CHEBI:16526"/>
        <dbReference type="ChEBI" id="CHEBI:64479"/>
        <dbReference type="ChEBI" id="CHEBI:78446"/>
        <dbReference type="ChEBI" id="CHEBI:78449"/>
        <dbReference type="ChEBI" id="CHEBI:78450"/>
    </reaction>
    <physiologicalReaction direction="left-to-right" evidence="29">
        <dbReference type="Rhea" id="RHEA:41801"/>
    </physiologicalReaction>
</comment>
<dbReference type="CDD" id="cd05195">
    <property type="entry name" value="enoyl_red"/>
    <property type="match status" value="1"/>
</dbReference>
<dbReference type="PROSITE" id="PS52019">
    <property type="entry name" value="PKS_MFAS_DH"/>
    <property type="match status" value="1"/>
</dbReference>
<dbReference type="InterPro" id="IPR050091">
    <property type="entry name" value="PKS_NRPS_Biosynth_Enz"/>
</dbReference>
<dbReference type="SUPFAM" id="SSF47336">
    <property type="entry name" value="ACP-like"/>
    <property type="match status" value="1"/>
</dbReference>
<comment type="catalytic activity">
    <reaction evidence="45">
        <text>3-oxooctanoyl-[ACP] + NADPH + H(+) = (3R)-hydroxyoctanoyl-[ACP] + NADP(+)</text>
        <dbReference type="Rhea" id="RHEA:41840"/>
        <dbReference type="Rhea" id="RHEA-COMP:9633"/>
        <dbReference type="Rhea" id="RHEA-COMP:9634"/>
        <dbReference type="ChEBI" id="CHEBI:15378"/>
        <dbReference type="ChEBI" id="CHEBI:57783"/>
        <dbReference type="ChEBI" id="CHEBI:58349"/>
        <dbReference type="ChEBI" id="CHEBI:78460"/>
        <dbReference type="ChEBI" id="CHEBI:78461"/>
    </reaction>
    <physiologicalReaction direction="left-to-right" evidence="45">
        <dbReference type="Rhea" id="RHEA:41841"/>
    </physiologicalReaction>
</comment>
<dbReference type="SMART" id="SM00825">
    <property type="entry name" value="PKS_KS"/>
    <property type="match status" value="1"/>
</dbReference>
<feature type="active site" description="Proton donor; for dehydratase activity" evidence="49">
    <location>
        <position position="1052"/>
    </location>
</feature>
<dbReference type="Pfam" id="PF00975">
    <property type="entry name" value="Thioesterase"/>
    <property type="match status" value="1"/>
</dbReference>
<comment type="catalytic activity">
    <reaction evidence="37">
        <text>holo-[ACP] + acetyl-CoA = acetyl-[ACP] + CoA</text>
        <dbReference type="Rhea" id="RHEA:41788"/>
        <dbReference type="Rhea" id="RHEA-COMP:9621"/>
        <dbReference type="Rhea" id="RHEA-COMP:9685"/>
        <dbReference type="ChEBI" id="CHEBI:57287"/>
        <dbReference type="ChEBI" id="CHEBI:57288"/>
        <dbReference type="ChEBI" id="CHEBI:64479"/>
        <dbReference type="ChEBI" id="CHEBI:78446"/>
        <dbReference type="EC" id="2.3.1.38"/>
    </reaction>
    <physiologicalReaction direction="left-to-right" evidence="37">
        <dbReference type="Rhea" id="RHEA:41789"/>
    </physiologicalReaction>
</comment>
<evidence type="ECO:0000256" key="13">
    <source>
        <dbReference type="ARBA" id="ARBA00023394"/>
    </source>
</evidence>
<comment type="catalytic activity">
    <reaction evidence="22">
        <text>3-oxodecanoyl-[ACP] + NADPH + H(+) = (3R)-hydroxydecanoyl-[ACP] + NADP(+)</text>
        <dbReference type="Rhea" id="RHEA:41856"/>
        <dbReference type="Rhea" id="RHEA-COMP:9637"/>
        <dbReference type="Rhea" id="RHEA-COMP:9638"/>
        <dbReference type="ChEBI" id="CHEBI:15378"/>
        <dbReference type="ChEBI" id="CHEBI:57783"/>
        <dbReference type="ChEBI" id="CHEBI:58349"/>
        <dbReference type="ChEBI" id="CHEBI:78464"/>
        <dbReference type="ChEBI" id="CHEBI:78466"/>
    </reaction>
    <physiologicalReaction direction="left-to-right" evidence="22">
        <dbReference type="Rhea" id="RHEA:41857"/>
    </physiologicalReaction>
</comment>
<evidence type="ECO:0000256" key="40">
    <source>
        <dbReference type="ARBA" id="ARBA00049019"/>
    </source>
</evidence>
<dbReference type="InterPro" id="IPR020841">
    <property type="entry name" value="PKS_Beta-ketoAc_synthase_dom"/>
</dbReference>
<dbReference type="UniPathway" id="UPA00094"/>
<dbReference type="CDD" id="cd00833">
    <property type="entry name" value="PKS"/>
    <property type="match status" value="1"/>
</dbReference>
<evidence type="ECO:0000256" key="44">
    <source>
        <dbReference type="ARBA" id="ARBA00049414"/>
    </source>
</evidence>
<evidence type="ECO:0000256" key="45">
    <source>
        <dbReference type="ARBA" id="ARBA00049422"/>
    </source>
</evidence>
<evidence type="ECO:0000256" key="35">
    <source>
        <dbReference type="ARBA" id="ARBA00048571"/>
    </source>
</evidence>
<evidence type="ECO:0000256" key="10">
    <source>
        <dbReference type="ARBA" id="ARBA00023351"/>
    </source>
</evidence>
<dbReference type="InterPro" id="IPR036291">
    <property type="entry name" value="NAD(P)-bd_dom_sf"/>
</dbReference>
<keyword evidence="5" id="KW-0702">S-nitrosylation</keyword>
<comment type="catalytic activity">
    <reaction evidence="17">
        <text>(3R)-hydroxybutanoyl-[ACP] = (2E)-butenoyl-[ACP] + H2O</text>
        <dbReference type="Rhea" id="RHEA:41808"/>
        <dbReference type="Rhea" id="RHEA-COMP:9626"/>
        <dbReference type="Rhea" id="RHEA-COMP:9627"/>
        <dbReference type="ChEBI" id="CHEBI:15377"/>
        <dbReference type="ChEBI" id="CHEBI:78451"/>
        <dbReference type="ChEBI" id="CHEBI:78453"/>
    </reaction>
    <physiologicalReaction direction="left-to-right" evidence="17">
        <dbReference type="Rhea" id="RHEA:41809"/>
    </physiologicalReaction>
</comment>
<evidence type="ECO:0000256" key="38">
    <source>
        <dbReference type="ARBA" id="ARBA00048704"/>
    </source>
</evidence>
<dbReference type="SUPFAM" id="SSF50129">
    <property type="entry name" value="GroES-like"/>
    <property type="match status" value="1"/>
</dbReference>
<evidence type="ECO:0000256" key="41">
    <source>
        <dbReference type="ARBA" id="ARBA00049109"/>
    </source>
</evidence>
<evidence type="ECO:0000256" key="34">
    <source>
        <dbReference type="ARBA" id="ARBA00048506"/>
    </source>
</evidence>
<evidence type="ECO:0000256" key="30">
    <source>
        <dbReference type="ARBA" id="ARBA00048051"/>
    </source>
</evidence>
<comment type="catalytic activity">
    <reaction evidence="33">
        <text>(2E)-octenoyl-[ACP] + NADPH + H(+) = octanoyl-[ACP] + NADP(+)</text>
        <dbReference type="Rhea" id="RHEA:41848"/>
        <dbReference type="Rhea" id="RHEA-COMP:9635"/>
        <dbReference type="Rhea" id="RHEA-COMP:9636"/>
        <dbReference type="ChEBI" id="CHEBI:15378"/>
        <dbReference type="ChEBI" id="CHEBI:57783"/>
        <dbReference type="ChEBI" id="CHEBI:58349"/>
        <dbReference type="ChEBI" id="CHEBI:78462"/>
        <dbReference type="ChEBI" id="CHEBI:78463"/>
    </reaction>
    <physiologicalReaction direction="left-to-right" evidence="33">
        <dbReference type="Rhea" id="RHEA:41849"/>
    </physiologicalReaction>
</comment>
<comment type="catalytic activity">
    <reaction evidence="39">
        <text>3-oxotetradecanoyl-[ACP] + NADPH + H(+) = (3R)-hydroxytetradecanoyl-[ACP] + NADP(+)</text>
        <dbReference type="Rhea" id="RHEA:41888"/>
        <dbReference type="Rhea" id="RHEA-COMP:9645"/>
        <dbReference type="Rhea" id="RHEA-COMP:9646"/>
        <dbReference type="ChEBI" id="CHEBI:15378"/>
        <dbReference type="ChEBI" id="CHEBI:57783"/>
        <dbReference type="ChEBI" id="CHEBI:58349"/>
        <dbReference type="ChEBI" id="CHEBI:78473"/>
        <dbReference type="ChEBI" id="CHEBI:78474"/>
    </reaction>
    <physiologicalReaction direction="left-to-right" evidence="39">
        <dbReference type="Rhea" id="RHEA:41889"/>
    </physiologicalReaction>
</comment>
<evidence type="ECO:0000256" key="18">
    <source>
        <dbReference type="ARBA" id="ARBA00023442"/>
    </source>
</evidence>
<dbReference type="PROSITE" id="PS50075">
    <property type="entry name" value="CARRIER"/>
    <property type="match status" value="1"/>
</dbReference>
<dbReference type="Pfam" id="PF16197">
    <property type="entry name" value="KAsynt_C_assoc"/>
    <property type="match status" value="1"/>
</dbReference>
<dbReference type="InterPro" id="IPR036736">
    <property type="entry name" value="ACP-like_sf"/>
</dbReference>
<dbReference type="Gene3D" id="3.90.180.10">
    <property type="entry name" value="Medium-chain alcohol dehydrogenases, catalytic domain"/>
    <property type="match status" value="1"/>
</dbReference>
<evidence type="ECO:0000256" key="29">
    <source>
        <dbReference type="ARBA" id="ARBA00047961"/>
    </source>
</evidence>
<evidence type="ECO:0000256" key="49">
    <source>
        <dbReference type="PROSITE-ProRule" id="PRU01363"/>
    </source>
</evidence>
<evidence type="ECO:0000256" key="47">
    <source>
        <dbReference type="ARBA" id="ARBA00049521"/>
    </source>
</evidence>
<evidence type="ECO:0000259" key="51">
    <source>
        <dbReference type="PROSITE" id="PS52004"/>
    </source>
</evidence>
<dbReference type="Gene3D" id="1.10.1200.10">
    <property type="entry name" value="ACP-like"/>
    <property type="match status" value="1"/>
</dbReference>
<dbReference type="Pfam" id="PF00698">
    <property type="entry name" value="Acyl_transf_1"/>
    <property type="match status" value="1"/>
</dbReference>
<evidence type="ECO:0000313" key="53">
    <source>
        <dbReference type="EMBL" id="QNL15122.1"/>
    </source>
</evidence>
<gene>
    <name evidence="53" type="primary">FAS2</name>
</gene>
<dbReference type="Pfam" id="PF21149">
    <property type="entry name" value="FAS_pseudo-KR"/>
    <property type="match status" value="1"/>
</dbReference>
<evidence type="ECO:0000256" key="25">
    <source>
        <dbReference type="ARBA" id="ARBA00047578"/>
    </source>
</evidence>
<dbReference type="InterPro" id="IPR057326">
    <property type="entry name" value="KR_dom"/>
</dbReference>
<evidence type="ECO:0000256" key="3">
    <source>
        <dbReference type="ARBA" id="ARBA00022553"/>
    </source>
</evidence>
<dbReference type="SMART" id="SM00823">
    <property type="entry name" value="PKS_PP"/>
    <property type="match status" value="1"/>
</dbReference>
<evidence type="ECO:0000256" key="20">
    <source>
        <dbReference type="ARBA" id="ARBA00047394"/>
    </source>
</evidence>
<evidence type="ECO:0000256" key="7">
    <source>
        <dbReference type="ARBA" id="ARBA00022990"/>
    </source>
</evidence>
<dbReference type="InterPro" id="IPR018201">
    <property type="entry name" value="Ketoacyl_synth_AS"/>
</dbReference>
<dbReference type="InterPro" id="IPR001031">
    <property type="entry name" value="Thioesterase"/>
</dbReference>
<dbReference type="InterPro" id="IPR029058">
    <property type="entry name" value="AB_hydrolase_fold"/>
</dbReference>
<dbReference type="InterPro" id="IPR014030">
    <property type="entry name" value="Ketoacyl_synth_N"/>
</dbReference>
<evidence type="ECO:0000256" key="33">
    <source>
        <dbReference type="ARBA" id="ARBA00048420"/>
    </source>
</evidence>
<dbReference type="Gene3D" id="3.40.50.1820">
    <property type="entry name" value="alpha/beta hydrolase"/>
    <property type="match status" value="1"/>
</dbReference>
<dbReference type="GO" id="GO:0031177">
    <property type="term" value="F:phosphopantetheine binding"/>
    <property type="evidence" value="ECO:0007669"/>
    <property type="project" value="InterPro"/>
</dbReference>
<dbReference type="SMART" id="SM00822">
    <property type="entry name" value="PKS_KR"/>
    <property type="match status" value="1"/>
</dbReference>
<comment type="catalytic activity">
    <reaction evidence="28">
        <text>3-oxobutanoyl-[ACP] + NADPH + H(+) = (3R)-hydroxybutanoyl-[ACP] + NADP(+)</text>
        <dbReference type="Rhea" id="RHEA:41804"/>
        <dbReference type="Rhea" id="RHEA-COMP:9625"/>
        <dbReference type="Rhea" id="RHEA-COMP:9626"/>
        <dbReference type="ChEBI" id="CHEBI:15378"/>
        <dbReference type="ChEBI" id="CHEBI:57783"/>
        <dbReference type="ChEBI" id="CHEBI:58349"/>
        <dbReference type="ChEBI" id="CHEBI:78450"/>
        <dbReference type="ChEBI" id="CHEBI:78451"/>
    </reaction>
    <physiologicalReaction direction="left-to-right" evidence="28">
        <dbReference type="Rhea" id="RHEA:41805"/>
    </physiologicalReaction>
</comment>
<dbReference type="SUPFAM" id="SSF51735">
    <property type="entry name" value="NAD(P)-binding Rossmann-fold domains"/>
    <property type="match status" value="2"/>
</dbReference>
<sequence>MKNKVEESHIVFDPCTQGTMDAGDEVVVSGFSGRFPDSDNVKHLQENLFNKVDLISDDDRRWNLDHVEIPPRVGKINNLGKFDALFFGVHFKQAHTMDPMCRMLMEHAYEAVIDAGVNPRQLRGTKTGVFVGACFSESEKTWFYEKLQGNGFGLTGCSKAMLANRISYWFGVTGPSYTVDTACSSSFFAMEQAYRAIRNGSCDAAIVGGSNLCLHPYVSLQFNRLGVLSPEGKCRCFDADANGYTRSETVSVAFLQRAKDAKRIYGTIVHAKTNCDGFKPQGITFPSSMMQAALLKEFYEECKVAPNSLTYVEAHGTGTKVGDPEELAAIDSIFCTDRKTPLRIGSIKSNLGHAEPASGMCSLAKVIITNETGMIPPNLHYKRPREGVKGLEEGRLQVVTEPTPWEGGHIAISSFGFGGANAHILIRSNPKEKINGGAPQDDLPRLVAVSGRSEEAVNTLLQDIENRPIDIDFIKLLHDIHVDEIPGHLYRGYTVKGDNMSPEKRIREIDHYPGAKRPIWFVFSGMGSQWAGMGTALLRMPVFAKAVKKCDNVLKPRGVDIYNILTNPDKTTFDNILNSFVGIAAVQIGLVDLLESLNIVPDHIIGHSVGELGCAYADGCFTAEQMVLAAYSRGLASIETDTIRGSMAAVGLGYNDVKDLCPPDIEVACHNGPESSTISGPADSMKAFVAHLQAKKIFAREVPCSNIAYHSRYIADAGPRLLKYLKEVIPDPKPRSAKWVSTSVPRNQWTTPKARFSSAEYHTNNLLNAVLFEETSTIIPKDAVTIEIAPHGLLQAILKRSLNAGVTNIALTQRGHKDNVEVFVQAIGKLYNVGLQPLISNLYPEVRLPVPRGTAMISPLIKWEHSDDWYVTSFKQQDKITSGERIVEVTLSDEDYDYMAGHIIDGRNLVPATGYLQLVWETVGMMEGEYYSQLSIVFQDVKFLRATTLPKEGSIELTVMVQKGTGRFEVVEGGAAVVTGYVHSTTKPSLEKMNTAIPKHNEKEEMSSRDFYKELRLRGYHYEGLFKSIKSATTTGSRGKIAWHNNWVAFMDNMLQIQILGIDSRGLRVPTGIQKLVIDTKMHVDQVRTIHSETKELPVYCDRTLNLITAGGVEIRGLQASAIPRRKNIGVPVLESYKFVAHRDRAEMSLNEAVHVAVHISLENHLPMKVTALEAFDASQNSISELISPIILETLNNLPLIQADVGILAGEDTFEEGNIPPSVNVVDLKKLPSDVNALLLSGHSLLCRKNNESMAQLLHVLRDNGFVLTLESGNVNDLITSAKKYNLDIVFEKIVNKSVLLLLRKHQRMPTDLTIVRVNNDKFTWVDELKTALKAATENEASGNVRIVVVGEKQYENGVLGLVNCLRREPGGEMVRCFLIQDEKAPNFSVPSPFYASQLNLDLVVNVLRSNNTWGSYRHLYLPPAVPRLCAHAWANQLVRGDLSSFQWFEGPIKPGFSHPDLVRIVYSAINFRDIMLASGKLATEIVAKTRAQEECILGFEYCGVDLTGQRIMGLIPSQALTNQAVIDRNLSWNVPKGWTLEDAATVPCVYATSYYALYISGNMRKGDKVLIHAGSGGVGQAAITLALNEGCEVFTTVGTDDKRRFIRERFPQIPENHIGNSRDTSFEKLVLEQTNGRGVDIVLNSLAEEKLQASIRCLAVCGRFLEIGKFDMANDSQIGMGAFLKEISFHGILLDNLFDAPPERKVYLKEIFQKGLDNGSIKPLTRTVFPKDQVEAAFRYMAAGKHIGKVIINVSDEKKLDNIAIPALPRYCCLPDRSYVILGGLGGFGLELVDWLILRGARNLVLTSRTGIKNGYQQMRIGLWRSYGARIVIVAGKDAANRKDCSEILKAAKDLAPVDGIFNLAVVLKDSLWENQTPEQFEQSFRPKAWSTKVLDELSRKDCPQLRHFVVFSSVSCGRGNAGQTNYGMSNSVMERICEKRVAEGFHALAIQWGAVGDVGLVADMQDNNQELIIGGTLQQKITSCLQELNGFLTQNEPIVASMVVAEKKSGGSGSSSIVDTVLEIMNVKDLKAISHQTALSELGMDSMMAVEIKQTLEREFEVFLTAQDIRGLNFAKLIEMSAQETSEKSKKVKKNTHEPETITGMKLLVRLLGEDAMQNEICLKLRTREEAGMQEVFLIPGIEGCASIFSNLTANIKSPATCLQLDNTQTNYLSIPEMAKMLLPHILTRIKGRRDFVITGYSFGSLIAIELARQLEAEGRLGKLILIDGAPELLKAIKHQQLMASTDDELETNVLMGIMDIIAPSSNQELLIGLQRCKSWKEKLDDFITHVPTESLPISVEHQKSICTAVYNRLKATENYDVSSLPPLRSSIILLKPSVPAVKNTSDDYGLSAITREKVEVWTVTGNHVTILDDEKIVVAINGEPLEDAEEFRASLMTSGARTANLE</sequence>
<evidence type="ECO:0000256" key="6">
    <source>
        <dbReference type="ARBA" id="ARBA00022898"/>
    </source>
</evidence>
<evidence type="ECO:0000256" key="15">
    <source>
        <dbReference type="ARBA" id="ARBA00023399"/>
    </source>
</evidence>
<dbReference type="PANTHER" id="PTHR43775:SF23">
    <property type="entry name" value="FATTY ACID SYNTHASE 3"/>
    <property type="match status" value="1"/>
</dbReference>
<dbReference type="SUPFAM" id="SSF55048">
    <property type="entry name" value="Probable ACP-binding domain of malonyl-CoA ACP transacylase"/>
    <property type="match status" value="1"/>
</dbReference>
<comment type="catalytic activity">
    <reaction evidence="35">
        <text>3-oxohexanoyl-[ACP] + NADPH + H(+) = (3R)-hydroxyhexanoyl-[ACP] + NADP(+)</text>
        <dbReference type="Rhea" id="RHEA:41824"/>
        <dbReference type="Rhea" id="RHEA-COMP:9629"/>
        <dbReference type="Rhea" id="RHEA-COMP:9630"/>
        <dbReference type="ChEBI" id="CHEBI:15378"/>
        <dbReference type="ChEBI" id="CHEBI:57783"/>
        <dbReference type="ChEBI" id="CHEBI:58349"/>
        <dbReference type="ChEBI" id="CHEBI:78456"/>
        <dbReference type="ChEBI" id="CHEBI:78457"/>
    </reaction>
    <physiologicalReaction direction="left-to-right" evidence="35">
        <dbReference type="Rhea" id="RHEA:41825"/>
    </physiologicalReaction>
</comment>
<comment type="catalytic activity">
    <reaction evidence="11">
        <text>(3R)-hydroxyhexanoyl-[ACP] = (2E)-hexenoyl-[ACP] + H2O</text>
        <dbReference type="Rhea" id="RHEA:41828"/>
        <dbReference type="Rhea" id="RHEA-COMP:9630"/>
        <dbReference type="Rhea" id="RHEA-COMP:9631"/>
        <dbReference type="ChEBI" id="CHEBI:15377"/>
        <dbReference type="ChEBI" id="CHEBI:78457"/>
        <dbReference type="ChEBI" id="CHEBI:78458"/>
    </reaction>
    <physiologicalReaction direction="left-to-right" evidence="11">
        <dbReference type="Rhea" id="RHEA:41829"/>
    </physiologicalReaction>
</comment>
<dbReference type="SMART" id="SM00829">
    <property type="entry name" value="PKS_ER"/>
    <property type="match status" value="1"/>
</dbReference>
<dbReference type="InterPro" id="IPR020806">
    <property type="entry name" value="PKS_PP-bd"/>
</dbReference>
<evidence type="ECO:0000256" key="17">
    <source>
        <dbReference type="ARBA" id="ARBA00023402"/>
    </source>
</evidence>
<comment type="catalytic activity">
    <reaction evidence="15">
        <text>(3R)-hydroxyoctadecanoyl-[ACP] = (2E)-octadecenoyl-[ACP] + H2O</text>
        <dbReference type="Rhea" id="RHEA:41924"/>
        <dbReference type="Rhea" id="RHEA-COMP:9654"/>
        <dbReference type="Rhea" id="RHEA-COMP:9655"/>
        <dbReference type="ChEBI" id="CHEBI:15377"/>
        <dbReference type="ChEBI" id="CHEBI:78488"/>
        <dbReference type="ChEBI" id="CHEBI:78489"/>
    </reaction>
    <physiologicalReaction direction="left-to-right" evidence="15">
        <dbReference type="Rhea" id="RHEA:41925"/>
    </physiologicalReaction>
</comment>
<organism evidence="53">
    <name type="scientific">Meteorus pulchricornis</name>
    <dbReference type="NCBI Taxonomy" id="51522"/>
    <lineage>
        <taxon>Eukaryota</taxon>
        <taxon>Metazoa</taxon>
        <taxon>Ecdysozoa</taxon>
        <taxon>Arthropoda</taxon>
        <taxon>Hexapoda</taxon>
        <taxon>Insecta</taxon>
        <taxon>Pterygota</taxon>
        <taxon>Neoptera</taxon>
        <taxon>Endopterygota</taxon>
        <taxon>Hymenoptera</taxon>
        <taxon>Apocrita</taxon>
        <taxon>Ichneumonoidea</taxon>
        <taxon>Braconidae</taxon>
        <taxon>Meteorinae</taxon>
        <taxon>Meteorus</taxon>
    </lineage>
</organism>
<evidence type="ECO:0000256" key="37">
    <source>
        <dbReference type="ARBA" id="ARBA00048691"/>
    </source>
</evidence>
<dbReference type="InterPro" id="IPR049552">
    <property type="entry name" value="PKS_DH_N"/>
</dbReference>
<comment type="catalytic activity">
    <reaction evidence="47">
        <text>(2E)-decenoyl-[ACP] + NADPH + H(+) = decanoyl-[ACP] + NADP(+)</text>
        <dbReference type="Rhea" id="RHEA:41864"/>
        <dbReference type="Rhea" id="RHEA-COMP:9639"/>
        <dbReference type="Rhea" id="RHEA-COMP:9640"/>
        <dbReference type="ChEBI" id="CHEBI:15378"/>
        <dbReference type="ChEBI" id="CHEBI:57783"/>
        <dbReference type="ChEBI" id="CHEBI:58349"/>
        <dbReference type="ChEBI" id="CHEBI:78467"/>
        <dbReference type="ChEBI" id="CHEBI:78468"/>
    </reaction>
    <physiologicalReaction direction="left-to-right" evidence="47">
        <dbReference type="Rhea" id="RHEA:41865"/>
    </physiologicalReaction>
</comment>
<dbReference type="Gene3D" id="3.10.129.110">
    <property type="entry name" value="Polyketide synthase dehydratase"/>
    <property type="match status" value="1"/>
</dbReference>